<dbReference type="SMART" id="SM00283">
    <property type="entry name" value="MA"/>
    <property type="match status" value="1"/>
</dbReference>
<dbReference type="PROSITE" id="PS50885">
    <property type="entry name" value="HAMP"/>
    <property type="match status" value="1"/>
</dbReference>
<sequence length="595" mass="64461">MMQLVHWYRSRSLRSKLISLVSLQLICLGLGFMWMFRSVVQSDARQDAADQSRQIIDLAESVRTRVAHNWRTGIYTQEQVAGWAQAGETERVLSSLPIMAAREILSERALTSGYSFKLPHLNPRNPDNTPDEVEVKVLKRFSNSASAEDYYEFDTAMNAIRYFRPIHLTEDCMICHGDAKNSQKYWGNAEGIDGTGFPMDNLAIGASYGAYEVIQSMDRADAKVAQATLRGFGMVGVAIIVSCAVLAWLLNKSLLNPLRNASLAFSRLVAGDLKHEIVVESNDEVGQLQAGINTMTQRMRAMIQSFRSNSDELGKVSTSLGQTADSVGMAAMNTSTRSQSVSTAAEEMSQSLQSIRTSLSTVSSTVQEVAAASCQVMSNAENVAINTERSARIAQDAEALAADGGQRIKQLESAANGIGDIISVIKDIAEQTNLLALNATIEASRAGEAGKGFAVVAAEVKQLAGQTAEATREIRRRIESIQTISQQVVDAIREIATVVESVSRCTSETSHAVSEQKETITKVTRQLAAAAEITRTVASGVDETVLAAQEVSLSIHEVNAIAEKTSQEVELTKAAGSNVRRVSEHFSEQLDAFAV</sequence>
<proteinExistence type="inferred from homology"/>
<evidence type="ECO:0000313" key="8">
    <source>
        <dbReference type="Proteomes" id="UP000318017"/>
    </source>
</evidence>
<comment type="similarity">
    <text evidence="2">Belongs to the methyl-accepting chemotaxis (MCP) protein family.</text>
</comment>
<reference evidence="7 8" key="1">
    <citation type="submission" date="2019-02" db="EMBL/GenBank/DDBJ databases">
        <title>Deep-cultivation of Planctomycetes and their phenomic and genomic characterization uncovers novel biology.</title>
        <authorList>
            <person name="Wiegand S."/>
            <person name="Jogler M."/>
            <person name="Boedeker C."/>
            <person name="Pinto D."/>
            <person name="Vollmers J."/>
            <person name="Rivas-Marin E."/>
            <person name="Kohn T."/>
            <person name="Peeters S.H."/>
            <person name="Heuer A."/>
            <person name="Rast P."/>
            <person name="Oberbeckmann S."/>
            <person name="Bunk B."/>
            <person name="Jeske O."/>
            <person name="Meyerdierks A."/>
            <person name="Storesund J.E."/>
            <person name="Kallscheuer N."/>
            <person name="Luecker S."/>
            <person name="Lage O.M."/>
            <person name="Pohl T."/>
            <person name="Merkel B.J."/>
            <person name="Hornburger P."/>
            <person name="Mueller R.-W."/>
            <person name="Bruemmer F."/>
            <person name="Labrenz M."/>
            <person name="Spormann A.M."/>
            <person name="Op den Camp H."/>
            <person name="Overmann J."/>
            <person name="Amann R."/>
            <person name="Jetten M.S.M."/>
            <person name="Mascher T."/>
            <person name="Medema M.H."/>
            <person name="Devos D.P."/>
            <person name="Kaster A.-K."/>
            <person name="Ovreas L."/>
            <person name="Rohde M."/>
            <person name="Galperin M.Y."/>
            <person name="Jogler C."/>
        </authorList>
    </citation>
    <scope>NUCLEOTIDE SEQUENCE [LARGE SCALE GENOMIC DNA]</scope>
    <source>
        <strain evidence="7 8">Q31a</strain>
    </source>
</reference>
<evidence type="ECO:0000259" key="6">
    <source>
        <dbReference type="PROSITE" id="PS50885"/>
    </source>
</evidence>
<feature type="domain" description="HAMP" evidence="6">
    <location>
        <begin position="252"/>
        <end position="304"/>
    </location>
</feature>
<dbReference type="OrthoDB" id="9772755at2"/>
<dbReference type="KEGG" id="ahel:Q31a_23170"/>
<evidence type="ECO:0000313" key="7">
    <source>
        <dbReference type="EMBL" id="QDV24004.1"/>
    </source>
</evidence>
<protein>
    <submittedName>
        <fullName evidence="7">Methyl-accepting chemotaxis protein CtpH</fullName>
    </submittedName>
</protein>
<dbReference type="Gene3D" id="1.10.287.950">
    <property type="entry name" value="Methyl-accepting chemotaxis protein"/>
    <property type="match status" value="1"/>
</dbReference>
<dbReference type="InterPro" id="IPR021796">
    <property type="entry name" value="Tll0287-like_dom"/>
</dbReference>
<dbReference type="GO" id="GO:0016020">
    <property type="term" value="C:membrane"/>
    <property type="evidence" value="ECO:0007669"/>
    <property type="project" value="InterPro"/>
</dbReference>
<dbReference type="SMART" id="SM00304">
    <property type="entry name" value="HAMP"/>
    <property type="match status" value="1"/>
</dbReference>
<dbReference type="InterPro" id="IPR004090">
    <property type="entry name" value="Chemotax_Me-accpt_rcpt"/>
</dbReference>
<dbReference type="PANTHER" id="PTHR32089:SF112">
    <property type="entry name" value="LYSOZYME-LIKE PROTEIN-RELATED"/>
    <property type="match status" value="1"/>
</dbReference>
<dbReference type="SUPFAM" id="SSF58104">
    <property type="entry name" value="Methyl-accepting chemotaxis protein (MCP) signaling domain"/>
    <property type="match status" value="1"/>
</dbReference>
<keyword evidence="4" id="KW-0812">Transmembrane</keyword>
<dbReference type="GO" id="GO:0006935">
    <property type="term" value="P:chemotaxis"/>
    <property type="evidence" value="ECO:0007669"/>
    <property type="project" value="InterPro"/>
</dbReference>
<dbReference type="PANTHER" id="PTHR32089">
    <property type="entry name" value="METHYL-ACCEPTING CHEMOTAXIS PROTEIN MCPB"/>
    <property type="match status" value="1"/>
</dbReference>
<evidence type="ECO:0000256" key="3">
    <source>
        <dbReference type="PROSITE-ProRule" id="PRU00284"/>
    </source>
</evidence>
<evidence type="ECO:0000256" key="1">
    <source>
        <dbReference type="ARBA" id="ARBA00023224"/>
    </source>
</evidence>
<name>A0A518G610_9BACT</name>
<dbReference type="GO" id="GO:0004888">
    <property type="term" value="F:transmembrane signaling receptor activity"/>
    <property type="evidence" value="ECO:0007669"/>
    <property type="project" value="InterPro"/>
</dbReference>
<dbReference type="GO" id="GO:0007165">
    <property type="term" value="P:signal transduction"/>
    <property type="evidence" value="ECO:0007669"/>
    <property type="project" value="UniProtKB-KW"/>
</dbReference>
<dbReference type="Gene3D" id="6.10.340.10">
    <property type="match status" value="1"/>
</dbReference>
<feature type="transmembrane region" description="Helical" evidence="4">
    <location>
        <begin position="231"/>
        <end position="250"/>
    </location>
</feature>
<accession>A0A518G610</accession>
<keyword evidence="1 3" id="KW-0807">Transducer</keyword>
<dbReference type="Pfam" id="PF11845">
    <property type="entry name" value="Tll0287-like"/>
    <property type="match status" value="1"/>
</dbReference>
<dbReference type="Pfam" id="PF00015">
    <property type="entry name" value="MCPsignal"/>
    <property type="match status" value="1"/>
</dbReference>
<dbReference type="InterPro" id="IPR004089">
    <property type="entry name" value="MCPsignal_dom"/>
</dbReference>
<gene>
    <name evidence="7" type="primary">ctpH</name>
    <name evidence="7" type="ORF">Q31a_23170</name>
</gene>
<dbReference type="PROSITE" id="PS50111">
    <property type="entry name" value="CHEMOTAXIS_TRANSDUC_2"/>
    <property type="match status" value="1"/>
</dbReference>
<feature type="domain" description="Methyl-accepting transducer" evidence="5">
    <location>
        <begin position="323"/>
        <end position="559"/>
    </location>
</feature>
<dbReference type="PRINTS" id="PR00260">
    <property type="entry name" value="CHEMTRNSDUCR"/>
</dbReference>
<evidence type="ECO:0000259" key="5">
    <source>
        <dbReference type="PROSITE" id="PS50111"/>
    </source>
</evidence>
<evidence type="ECO:0000256" key="2">
    <source>
        <dbReference type="ARBA" id="ARBA00029447"/>
    </source>
</evidence>
<dbReference type="Proteomes" id="UP000318017">
    <property type="component" value="Chromosome"/>
</dbReference>
<keyword evidence="4" id="KW-0472">Membrane</keyword>
<dbReference type="EMBL" id="CP036298">
    <property type="protein sequence ID" value="QDV24004.1"/>
    <property type="molecule type" value="Genomic_DNA"/>
</dbReference>
<dbReference type="Pfam" id="PF00672">
    <property type="entry name" value="HAMP"/>
    <property type="match status" value="1"/>
</dbReference>
<dbReference type="RefSeq" id="WP_145077345.1">
    <property type="nucleotide sequence ID" value="NZ_CP036298.1"/>
</dbReference>
<evidence type="ECO:0000256" key="4">
    <source>
        <dbReference type="SAM" id="Phobius"/>
    </source>
</evidence>
<dbReference type="AlphaFoldDB" id="A0A518G610"/>
<keyword evidence="4" id="KW-1133">Transmembrane helix</keyword>
<keyword evidence="8" id="KW-1185">Reference proteome</keyword>
<dbReference type="InterPro" id="IPR003660">
    <property type="entry name" value="HAMP_dom"/>
</dbReference>
<organism evidence="7 8">
    <name type="scientific">Aureliella helgolandensis</name>
    <dbReference type="NCBI Taxonomy" id="2527968"/>
    <lineage>
        <taxon>Bacteria</taxon>
        <taxon>Pseudomonadati</taxon>
        <taxon>Planctomycetota</taxon>
        <taxon>Planctomycetia</taxon>
        <taxon>Pirellulales</taxon>
        <taxon>Pirellulaceae</taxon>
        <taxon>Aureliella</taxon>
    </lineage>
</organism>
<dbReference type="CDD" id="cd06225">
    <property type="entry name" value="HAMP"/>
    <property type="match status" value="1"/>
</dbReference>